<feature type="region of interest" description="Disordered" evidence="1">
    <location>
        <begin position="23"/>
        <end position="61"/>
    </location>
</feature>
<name>H8FVC8_MAGML</name>
<dbReference type="PROSITE" id="PS51257">
    <property type="entry name" value="PROKAR_LIPOPROTEIN"/>
    <property type="match status" value="1"/>
</dbReference>
<dbReference type="EMBL" id="CAHP01000030">
    <property type="protein sequence ID" value="CCG42316.1"/>
    <property type="molecule type" value="Genomic_DNA"/>
</dbReference>
<evidence type="ECO:0000313" key="2">
    <source>
        <dbReference type="EMBL" id="CCG42316.1"/>
    </source>
</evidence>
<evidence type="ECO:0000256" key="1">
    <source>
        <dbReference type="SAM" id="MobiDB-lite"/>
    </source>
</evidence>
<evidence type="ECO:0000313" key="3">
    <source>
        <dbReference type="Proteomes" id="UP000004169"/>
    </source>
</evidence>
<accession>H8FVC8</accession>
<organism evidence="2 3">
    <name type="scientific">Magnetospirillum molischianum DSM 120</name>
    <dbReference type="NCBI Taxonomy" id="1150626"/>
    <lineage>
        <taxon>Bacteria</taxon>
        <taxon>Pseudomonadati</taxon>
        <taxon>Pseudomonadota</taxon>
        <taxon>Alphaproteobacteria</taxon>
        <taxon>Rhodospirillales</taxon>
        <taxon>Rhodospirillaceae</taxon>
        <taxon>Magnetospirillum</taxon>
    </lineage>
</organism>
<reference evidence="2 3" key="1">
    <citation type="journal article" date="2012" name="J. Bacteriol.">
        <title>Draft Genome Sequence of the Purple Photosynthetic Bacterium Phaeospirillum molischianum DSM120, a Particularly Versatile Bacterium.</title>
        <authorList>
            <person name="Duquesne K."/>
            <person name="Prima V."/>
            <person name="Ji B."/>
            <person name="Rouy Z."/>
            <person name="Medigue C."/>
            <person name="Talla E."/>
            <person name="Sturgis J.N."/>
        </authorList>
    </citation>
    <scope>NUCLEOTIDE SEQUENCE [LARGE SCALE GENOMIC DNA]</scope>
    <source>
        <strain evidence="3">DSM120</strain>
    </source>
</reference>
<keyword evidence="3" id="KW-1185">Reference proteome</keyword>
<comment type="caution">
    <text evidence="2">The sequence shown here is derived from an EMBL/GenBank/DDBJ whole genome shotgun (WGS) entry which is preliminary data.</text>
</comment>
<gene>
    <name evidence="2" type="ORF">PHAMO_360026</name>
</gene>
<sequence>MSHRGPDRLVVAAILGMVAACATPPPPVPEPAPEPVVPSPILPPPPRPTPPAKRPVSPPLPDLRMEQFKTLTPDDVEGLLGPPSVVTARGMATI</sequence>
<feature type="region of interest" description="Disordered" evidence="1">
    <location>
        <begin position="74"/>
        <end position="94"/>
    </location>
</feature>
<dbReference type="STRING" id="1150626.PHAMO_360026"/>
<dbReference type="AlphaFoldDB" id="H8FVC8"/>
<protein>
    <submittedName>
        <fullName evidence="2">Uncharacterized protein</fullName>
    </submittedName>
</protein>
<dbReference type="Proteomes" id="UP000004169">
    <property type="component" value="Unassembled WGS sequence"/>
</dbReference>
<proteinExistence type="predicted"/>